<name>A0AA36HW08_9DINO</name>
<comment type="caution">
    <text evidence="1">The sequence shown here is derived from an EMBL/GenBank/DDBJ whole genome shotgun (WGS) entry which is preliminary data.</text>
</comment>
<dbReference type="AlphaFoldDB" id="A0AA36HW08"/>
<accession>A0AA36HW08</accession>
<evidence type="ECO:0000313" key="1">
    <source>
        <dbReference type="EMBL" id="CAJ1376370.1"/>
    </source>
</evidence>
<keyword evidence="2" id="KW-1185">Reference proteome</keyword>
<dbReference type="Proteomes" id="UP001178507">
    <property type="component" value="Unassembled WGS sequence"/>
</dbReference>
<reference evidence="1" key="1">
    <citation type="submission" date="2023-08" db="EMBL/GenBank/DDBJ databases">
        <authorList>
            <person name="Chen Y."/>
            <person name="Shah S."/>
            <person name="Dougan E. K."/>
            <person name="Thang M."/>
            <person name="Chan C."/>
        </authorList>
    </citation>
    <scope>NUCLEOTIDE SEQUENCE</scope>
</reference>
<evidence type="ECO:0000313" key="2">
    <source>
        <dbReference type="Proteomes" id="UP001178507"/>
    </source>
</evidence>
<dbReference type="EMBL" id="CAUJNA010000389">
    <property type="protein sequence ID" value="CAJ1376370.1"/>
    <property type="molecule type" value="Genomic_DNA"/>
</dbReference>
<gene>
    <name evidence="1" type="ORF">EVOR1521_LOCUS5456</name>
</gene>
<proteinExistence type="predicted"/>
<protein>
    <submittedName>
        <fullName evidence="1">Uncharacterized protein</fullName>
    </submittedName>
</protein>
<organism evidence="1 2">
    <name type="scientific">Effrenium voratum</name>
    <dbReference type="NCBI Taxonomy" id="2562239"/>
    <lineage>
        <taxon>Eukaryota</taxon>
        <taxon>Sar</taxon>
        <taxon>Alveolata</taxon>
        <taxon>Dinophyceae</taxon>
        <taxon>Suessiales</taxon>
        <taxon>Symbiodiniaceae</taxon>
        <taxon>Effrenium</taxon>
    </lineage>
</organism>
<sequence length="181" mass="20014">MDFQGKKVVFPHHQLFRGSPKARRHRLSYQRAVARLHAVLKGKSGTGPKKTASTLFVLAVAVQTKAKLQAVRDESVRYGLKLADADMVAFHKWLTDFGRRRFGVTGTSARGYDEPSAGAAGPCVPSTRVRFIRDNPKVAGSAARKRFQRYKNAKTIAEFHALGGLRGDLQYDIKQGYVTLG</sequence>